<dbReference type="EMBL" id="AB263749">
    <property type="protein sequence ID" value="BAF36351.1"/>
    <property type="molecule type" value="Genomic_DNA"/>
</dbReference>
<proteinExistence type="predicted"/>
<organism evidence="1">
    <name type="scientific">Ipomoea trifida</name>
    <name type="common">Morning glory</name>
    <dbReference type="NCBI Taxonomy" id="35884"/>
    <lineage>
        <taxon>Eukaryota</taxon>
        <taxon>Viridiplantae</taxon>
        <taxon>Streptophyta</taxon>
        <taxon>Embryophyta</taxon>
        <taxon>Tracheophyta</taxon>
        <taxon>Spermatophyta</taxon>
        <taxon>Magnoliopsida</taxon>
        <taxon>eudicotyledons</taxon>
        <taxon>Gunneridae</taxon>
        <taxon>Pentapetalae</taxon>
        <taxon>asterids</taxon>
        <taxon>lamiids</taxon>
        <taxon>Solanales</taxon>
        <taxon>Convolvulaceae</taxon>
        <taxon>Ipomoeeae</taxon>
        <taxon>Ipomoea</taxon>
    </lineage>
</organism>
<dbReference type="AlphaFoldDB" id="A0A946"/>
<evidence type="ECO:0000313" key="1">
    <source>
        <dbReference type="EMBL" id="BAF36351.1"/>
    </source>
</evidence>
<protein>
    <submittedName>
        <fullName evidence="1">Uncharacterized protein</fullName>
    </submittedName>
</protein>
<reference evidence="1" key="1">
    <citation type="journal article" date="2007" name="Sex. Plant Reprod.">
        <title>Physical size of the S locus region defined by genetic recombination and genome sequencing in Ipomoea trifida, Convolvulaceae.</title>
        <authorList>
            <person name="Rahman M.H."/>
            <person name="Tsuchiya T."/>
            <person name="Suwabe K."/>
            <person name="Kohori J."/>
            <person name="Tomita R.N."/>
            <person name="Kagaya Y."/>
            <person name="Kobayashi I."/>
            <person name="Kakeda K."/>
            <person name="Kowyama Y."/>
        </authorList>
    </citation>
    <scope>NUCLEOTIDE SEQUENCE</scope>
</reference>
<name>A0A946_IPOTF</name>
<accession>A0A946</accession>
<sequence length="80" mass="8515">MRKSTMITISKFFPSIHEASSCEFVRMTTGRGGAGAGRGIPVPVPDGEGEKFSIPVPAENLAGTGNFRHRPNLSQSDILV</sequence>